<name>A0A813IL73_POLGL</name>
<dbReference type="AlphaFoldDB" id="A0A813IL73"/>
<evidence type="ECO:0000313" key="5">
    <source>
        <dbReference type="Proteomes" id="UP000654075"/>
    </source>
</evidence>
<accession>A0A813IL73</accession>
<sequence>MKLATARLSLLGILNHKQTGADVIRQLLLLDYSLETQQTVLIQGMTAETRLPNLCDQMQALLTSVLGHMPLHGELRALLVDWMHLSQDASNLRFGAGAVESALLLKAMCDRLSRVVGEQVDTFQNLLGHPCCSFE</sequence>
<gene>
    <name evidence="1" type="ORF">PGLA1383_LOCUS31945</name>
    <name evidence="2" type="ORF">PGLA1383_LOCUS38086</name>
    <name evidence="3" type="ORF">PGLA2088_LOCUS9033</name>
</gene>
<organism evidence="3 4">
    <name type="scientific">Polarella glacialis</name>
    <name type="common">Dinoflagellate</name>
    <dbReference type="NCBI Taxonomy" id="89957"/>
    <lineage>
        <taxon>Eukaryota</taxon>
        <taxon>Sar</taxon>
        <taxon>Alveolata</taxon>
        <taxon>Dinophyceae</taxon>
        <taxon>Suessiales</taxon>
        <taxon>Suessiaceae</taxon>
        <taxon>Polarella</taxon>
    </lineage>
</organism>
<evidence type="ECO:0000313" key="4">
    <source>
        <dbReference type="Proteomes" id="UP000626109"/>
    </source>
</evidence>
<dbReference type="Proteomes" id="UP000626109">
    <property type="component" value="Unassembled WGS sequence"/>
</dbReference>
<comment type="caution">
    <text evidence="3">The sequence shown here is derived from an EMBL/GenBank/DDBJ whole genome shotgun (WGS) entry which is preliminary data.</text>
</comment>
<dbReference type="EMBL" id="CAJNNV010027499">
    <property type="protein sequence ID" value="CAE8620530.1"/>
    <property type="molecule type" value="Genomic_DNA"/>
</dbReference>
<protein>
    <submittedName>
        <fullName evidence="3">Uncharacterized protein</fullName>
    </submittedName>
</protein>
<dbReference type="EMBL" id="CAJNNV010025381">
    <property type="protein sequence ID" value="CAE8614213.1"/>
    <property type="molecule type" value="Genomic_DNA"/>
</dbReference>
<evidence type="ECO:0000313" key="2">
    <source>
        <dbReference type="EMBL" id="CAE8620530.1"/>
    </source>
</evidence>
<proteinExistence type="predicted"/>
<keyword evidence="5" id="KW-1185">Reference proteome</keyword>
<reference evidence="3" key="1">
    <citation type="submission" date="2021-02" db="EMBL/GenBank/DDBJ databases">
        <authorList>
            <person name="Dougan E. K."/>
            <person name="Rhodes N."/>
            <person name="Thang M."/>
            <person name="Chan C."/>
        </authorList>
    </citation>
    <scope>NUCLEOTIDE SEQUENCE</scope>
</reference>
<evidence type="ECO:0000313" key="3">
    <source>
        <dbReference type="EMBL" id="CAE8651375.1"/>
    </source>
</evidence>
<evidence type="ECO:0000313" key="1">
    <source>
        <dbReference type="EMBL" id="CAE8614213.1"/>
    </source>
</evidence>
<dbReference type="EMBL" id="CAJNNW010009859">
    <property type="protein sequence ID" value="CAE8651375.1"/>
    <property type="molecule type" value="Genomic_DNA"/>
</dbReference>
<dbReference type="Proteomes" id="UP000654075">
    <property type="component" value="Unassembled WGS sequence"/>
</dbReference>
<dbReference type="OrthoDB" id="6123450at2759"/>